<comment type="caution">
    <text evidence="1">The sequence shown here is derived from an EMBL/GenBank/DDBJ whole genome shotgun (WGS) entry which is preliminary data.</text>
</comment>
<evidence type="ECO:0000313" key="1">
    <source>
        <dbReference type="EMBL" id="KAL3087319.1"/>
    </source>
</evidence>
<dbReference type="AlphaFoldDB" id="A0ABD2J9P0"/>
<reference evidence="1 2" key="1">
    <citation type="submission" date="2024-10" db="EMBL/GenBank/DDBJ databases">
        <authorList>
            <person name="Kim D."/>
        </authorList>
    </citation>
    <scope>NUCLEOTIDE SEQUENCE [LARGE SCALE GENOMIC DNA]</scope>
    <source>
        <strain evidence="1">Taebaek</strain>
    </source>
</reference>
<accession>A0ABD2J9P0</accession>
<evidence type="ECO:0000313" key="2">
    <source>
        <dbReference type="Proteomes" id="UP001620645"/>
    </source>
</evidence>
<name>A0ABD2J9P0_HETSC</name>
<keyword evidence="2" id="KW-1185">Reference proteome</keyword>
<protein>
    <submittedName>
        <fullName evidence="1">Uncharacterized protein</fullName>
    </submittedName>
</protein>
<gene>
    <name evidence="1" type="ORF">niasHS_008638</name>
</gene>
<organism evidence="1 2">
    <name type="scientific">Heterodera schachtii</name>
    <name type="common">Sugarbeet cyst nematode worm</name>
    <name type="synonym">Tylenchus schachtii</name>
    <dbReference type="NCBI Taxonomy" id="97005"/>
    <lineage>
        <taxon>Eukaryota</taxon>
        <taxon>Metazoa</taxon>
        <taxon>Ecdysozoa</taxon>
        <taxon>Nematoda</taxon>
        <taxon>Chromadorea</taxon>
        <taxon>Rhabditida</taxon>
        <taxon>Tylenchina</taxon>
        <taxon>Tylenchomorpha</taxon>
        <taxon>Tylenchoidea</taxon>
        <taxon>Heteroderidae</taxon>
        <taxon>Heteroderinae</taxon>
        <taxon>Heterodera</taxon>
    </lineage>
</organism>
<proteinExistence type="predicted"/>
<dbReference type="Proteomes" id="UP001620645">
    <property type="component" value="Unassembled WGS sequence"/>
</dbReference>
<dbReference type="EMBL" id="JBICCN010000182">
    <property type="protein sequence ID" value="KAL3087319.1"/>
    <property type="molecule type" value="Genomic_DNA"/>
</dbReference>
<sequence length="177" mass="20896">MTVDAETRKLWNSARHFDWPPIAIAPFSSSFIFTFVAQPDIFERVTGDETSSRPINRNSSQFCTRRASWTKLTLANHHRGNPIPHVPIIRPPFKFCWSWATIFLKFVKRRTLAVPSFGWTRKGTSKRKSFVPGQTLRCGSFDDLKFFFIFHARLDYLQFHRFSRRQIAKLVVECRYY</sequence>